<comment type="caution">
    <text evidence="2">The sequence shown here is derived from an EMBL/GenBank/DDBJ whole genome shotgun (WGS) entry which is preliminary data.</text>
</comment>
<protein>
    <recommendedName>
        <fullName evidence="4">Lipoprotein</fullName>
    </recommendedName>
</protein>
<dbReference type="RefSeq" id="WP_281841580.1">
    <property type="nucleotide sequence ID" value="NZ_BROH01000003.1"/>
</dbReference>
<dbReference type="Pfam" id="PF20569">
    <property type="entry name" value="DUF6778"/>
    <property type="match status" value="1"/>
</dbReference>
<proteinExistence type="predicted"/>
<accession>A0ABQ5LT57</accession>
<dbReference type="EMBL" id="BROH01000003">
    <property type="protein sequence ID" value="GKY87595.1"/>
    <property type="molecule type" value="Genomic_DNA"/>
</dbReference>
<keyword evidence="1" id="KW-0732">Signal</keyword>
<sequence>MKSLRIALILAAAAALSACSGGHGGLVTRADSNEMPLLGSMMGEHAPVPLNPSYKVTGIEVTVPQTLTTSEENSIKPRVDLLWQGEPLGDRHAQVDAIVTEALTAGVAGLDGARAVKIEAVVTRFHALTMRTRYSIGGEHEIWMVMAIRDAETGELLEPAREIGFDLPVSPAEALANEANGIYQKDEIEAAIREMIRYEITRPRDFLQG</sequence>
<dbReference type="Proteomes" id="UP001144205">
    <property type="component" value="Unassembled WGS sequence"/>
</dbReference>
<gene>
    <name evidence="2" type="ORF">STA1M1_14640</name>
</gene>
<evidence type="ECO:0000256" key="1">
    <source>
        <dbReference type="SAM" id="SignalP"/>
    </source>
</evidence>
<name>A0ABQ5LT57_9RHOB</name>
<feature type="signal peptide" evidence="1">
    <location>
        <begin position="1"/>
        <end position="17"/>
    </location>
</feature>
<keyword evidence="3" id="KW-1185">Reference proteome</keyword>
<organism evidence="2 3">
    <name type="scientific">Sinisalibacter aestuarii</name>
    <dbReference type="NCBI Taxonomy" id="2949426"/>
    <lineage>
        <taxon>Bacteria</taxon>
        <taxon>Pseudomonadati</taxon>
        <taxon>Pseudomonadota</taxon>
        <taxon>Alphaproteobacteria</taxon>
        <taxon>Rhodobacterales</taxon>
        <taxon>Roseobacteraceae</taxon>
        <taxon>Sinisalibacter</taxon>
    </lineage>
</organism>
<dbReference type="PROSITE" id="PS51257">
    <property type="entry name" value="PROKAR_LIPOPROTEIN"/>
    <property type="match status" value="1"/>
</dbReference>
<reference evidence="2" key="1">
    <citation type="journal article" date="2023" name="Int. J. Syst. Evol. Microbiol.">
        <title>Sinisalibacter aestuarii sp. nov., isolated from estuarine sediment of the Arakawa River.</title>
        <authorList>
            <person name="Arafat S.T."/>
            <person name="Hirano S."/>
            <person name="Sato A."/>
            <person name="Takeuchi K."/>
            <person name="Yasuda T."/>
            <person name="Terahara T."/>
            <person name="Hamada M."/>
            <person name="Kobayashi T."/>
        </authorList>
    </citation>
    <scope>NUCLEOTIDE SEQUENCE</scope>
    <source>
        <strain evidence="2">B-399</strain>
    </source>
</reference>
<evidence type="ECO:0008006" key="4">
    <source>
        <dbReference type="Google" id="ProtNLM"/>
    </source>
</evidence>
<dbReference type="InterPro" id="IPR046705">
    <property type="entry name" value="DUF6778"/>
</dbReference>
<evidence type="ECO:0000313" key="2">
    <source>
        <dbReference type="EMBL" id="GKY87595.1"/>
    </source>
</evidence>
<evidence type="ECO:0000313" key="3">
    <source>
        <dbReference type="Proteomes" id="UP001144205"/>
    </source>
</evidence>
<feature type="chain" id="PRO_5045163274" description="Lipoprotein" evidence="1">
    <location>
        <begin position="18"/>
        <end position="209"/>
    </location>
</feature>